<dbReference type="PROSITE" id="PS50102">
    <property type="entry name" value="RRM"/>
    <property type="match status" value="1"/>
</dbReference>
<feature type="compositionally biased region" description="Polar residues" evidence="3">
    <location>
        <begin position="323"/>
        <end position="350"/>
    </location>
</feature>
<dbReference type="InterPro" id="IPR012677">
    <property type="entry name" value="Nucleotide-bd_a/b_plait_sf"/>
</dbReference>
<proteinExistence type="predicted"/>
<evidence type="ECO:0000313" key="6">
    <source>
        <dbReference type="Proteomes" id="UP001652661"/>
    </source>
</evidence>
<dbReference type="InterPro" id="IPR000504">
    <property type="entry name" value="RRM_dom"/>
</dbReference>
<accession>A0A6P4J5R3</accession>
<feature type="region of interest" description="Disordered" evidence="3">
    <location>
        <begin position="22"/>
        <end position="45"/>
    </location>
</feature>
<dbReference type="RefSeq" id="XP_017030721.1">
    <property type="nucleotide sequence ID" value="XM_017175232.3"/>
</dbReference>
<evidence type="ECO:0000256" key="2">
    <source>
        <dbReference type="PROSITE-ProRule" id="PRU00176"/>
    </source>
</evidence>
<feature type="compositionally biased region" description="Basic and acidic residues" evidence="3">
    <location>
        <begin position="273"/>
        <end position="290"/>
    </location>
</feature>
<dbReference type="GO" id="GO:0003723">
    <property type="term" value="F:RNA binding"/>
    <property type="evidence" value="ECO:0007669"/>
    <property type="project" value="UniProtKB-UniRule"/>
</dbReference>
<feature type="chain" id="PRO_5028303191" description="RRM domain-containing protein" evidence="4">
    <location>
        <begin position="18"/>
        <end position="457"/>
    </location>
</feature>
<evidence type="ECO:0000259" key="5">
    <source>
        <dbReference type="PROSITE" id="PS50102"/>
    </source>
</evidence>
<evidence type="ECO:0000256" key="3">
    <source>
        <dbReference type="SAM" id="MobiDB-lite"/>
    </source>
</evidence>
<protein>
    <recommendedName>
        <fullName evidence="5">RRM domain-containing protein</fullName>
    </recommendedName>
</protein>
<feature type="domain" description="RRM" evidence="5">
    <location>
        <begin position="93"/>
        <end position="168"/>
    </location>
</feature>
<reference evidence="7" key="1">
    <citation type="submission" date="2025-08" db="UniProtKB">
        <authorList>
            <consortium name="RefSeq"/>
        </authorList>
    </citation>
    <scope>IDENTIFICATION</scope>
    <source>
        <strain evidence="7">14028-0561.14</strain>
        <tissue evidence="7">Whole fly</tissue>
    </source>
</reference>
<organism evidence="6 7">
    <name type="scientific">Drosophila kikkawai</name>
    <name type="common">Fruit fly</name>
    <dbReference type="NCBI Taxonomy" id="30033"/>
    <lineage>
        <taxon>Eukaryota</taxon>
        <taxon>Metazoa</taxon>
        <taxon>Ecdysozoa</taxon>
        <taxon>Arthropoda</taxon>
        <taxon>Hexapoda</taxon>
        <taxon>Insecta</taxon>
        <taxon>Pterygota</taxon>
        <taxon>Neoptera</taxon>
        <taxon>Endopterygota</taxon>
        <taxon>Diptera</taxon>
        <taxon>Brachycera</taxon>
        <taxon>Muscomorpha</taxon>
        <taxon>Ephydroidea</taxon>
        <taxon>Drosophilidae</taxon>
        <taxon>Drosophila</taxon>
        <taxon>Sophophora</taxon>
    </lineage>
</organism>
<keyword evidence="4" id="KW-0732">Signal</keyword>
<dbReference type="InterPro" id="IPR035979">
    <property type="entry name" value="RBD_domain_sf"/>
</dbReference>
<feature type="region of interest" description="Disordered" evidence="3">
    <location>
        <begin position="273"/>
        <end position="353"/>
    </location>
</feature>
<sequence length="457" mass="51206">MWNSWATLGSLVVPCSTMELPGLPQPLDDDNPSPAKQQKMSKSVEDFSLPPDMGRAYAAEAARLQAMQTKIQPYQPAVRHLPGQCPPEPENERRMYVPSLSQSLTRRDIFTYFCAYGDLERVCVKNSVDSLNYAIVIFCRTTSLHLAIAANPHSIKGYRLLCRKAAVKSPGMATRQTVRTVRGDNPIHPTLEKVLMKQPGKSNLDDPKKTLRATPSRLGDLSTKLKQKQLASTKSVVSQKGEQTFVYAAVAERSSRWNFNLARSYTTLEEKEALKEGHPSAAKKLLEARSRKSQTTSTRPIHFKKPTTPVKTQEHRNYPSIPESIQNSPSVSALQTPSSSRQPILSSQEDGVSILEPDPVPERTPEPIGSIPNGNAVPILPPPLNLEFPMPNPKNLIGISENSYFGPDFRYEHHCYTNVVAYQKTKLYIDLEPGEWTKRKTIKEFIDEKYGQDNKRI</sequence>
<evidence type="ECO:0000256" key="1">
    <source>
        <dbReference type="ARBA" id="ARBA00022884"/>
    </source>
</evidence>
<dbReference type="SUPFAM" id="SSF54928">
    <property type="entry name" value="RNA-binding domain, RBD"/>
    <property type="match status" value="1"/>
</dbReference>
<dbReference type="GeneID" id="108080479"/>
<keyword evidence="1 2" id="KW-0694">RNA-binding</keyword>
<dbReference type="Proteomes" id="UP001652661">
    <property type="component" value="Chromosome 3R"/>
</dbReference>
<dbReference type="Gene3D" id="3.30.70.330">
    <property type="match status" value="1"/>
</dbReference>
<dbReference type="OrthoDB" id="7858373at2759"/>
<feature type="signal peptide" evidence="4">
    <location>
        <begin position="1"/>
        <end position="17"/>
    </location>
</feature>
<gene>
    <name evidence="7" type="primary">LOC108080479</name>
</gene>
<evidence type="ECO:0000313" key="7">
    <source>
        <dbReference type="RefSeq" id="XP_017030721.1"/>
    </source>
</evidence>
<name>A0A6P4J5R3_DROKI</name>
<evidence type="ECO:0000256" key="4">
    <source>
        <dbReference type="SAM" id="SignalP"/>
    </source>
</evidence>
<keyword evidence="6" id="KW-1185">Reference proteome</keyword>
<dbReference type="AlphaFoldDB" id="A0A6P4J5R3"/>